<dbReference type="EMBL" id="CM039428">
    <property type="protein sequence ID" value="KAI4351666.1"/>
    <property type="molecule type" value="Genomic_DNA"/>
</dbReference>
<reference evidence="1 2" key="1">
    <citation type="journal article" date="2022" name="DNA Res.">
        <title>Chromosomal-level genome assembly of the orchid tree Bauhinia variegata (Leguminosae; Cercidoideae) supports the allotetraploid origin hypothesis of Bauhinia.</title>
        <authorList>
            <person name="Zhong Y."/>
            <person name="Chen Y."/>
            <person name="Zheng D."/>
            <person name="Pang J."/>
            <person name="Liu Y."/>
            <person name="Luo S."/>
            <person name="Meng S."/>
            <person name="Qian L."/>
            <person name="Wei D."/>
            <person name="Dai S."/>
            <person name="Zhou R."/>
        </authorList>
    </citation>
    <scope>NUCLEOTIDE SEQUENCE [LARGE SCALE GENOMIC DNA]</scope>
    <source>
        <strain evidence="1">BV-YZ2020</strain>
    </source>
</reference>
<sequence length="702" mass="80302">MRSQTILKIIFLVVFLGWLLIWILLPTKAYTKTWSHKLENKLNSTYFREQGTNLLLFTLPMMFIGAMGCIYLHLHQKKTEKLHAHPRSGAVRRRLGMLRRPVLVMSPIGIVTGMELTFAAMFAALLIWSLANYLRTSFGHLHMHKAGEKVWQAKFRSVSLRIGYIGNICWAFLFFPLTRGSSILPLVGLTSESSIKYHIWLGHLSMVLFAAHTIGFIIYWAITHQMIEIIEWSKTYVSNLAGMIASAIALVLWVTSSPRIRRKMFEVFFYSHHLYTLYILFYAIHVGVEYLSMIAPGIFLFLVDRHLRFLQSRQRARLLSARLLPSPTIELNFSKTPGLYHNPTSIVFLNVPSISKLQWHPFTVVSNCNMEQDKLSVAIKVQGSWSQKLHQQLSSSNLHRLEVSIEGPYGPSTPQFLRHEQLVLVSGGSGITPLISIIRELIYHSQQPNRHVPRVQLICAFKQSSDLTMLDLLLPLSGSSAQISGLQLQIEAYVTRDTEEAQRETQKQNVQTIWFKPMPSDSPISAVLGPNNWLWLAAIISSSFLMFLVLLGIVTRYYIYPIENNESDEVYHWTFKVLWFLFLTCAAISVCSSAVFHWCKSRNAVESKQVLNVEVPMRRTSPRSWIYGMERELESIPHQSLVQNTKVHFGARPNLKKILFECKGDDVGVLVCGPKNLRHEVAKMCASGLENNLHFESISFNW</sequence>
<proteinExistence type="predicted"/>
<gene>
    <name evidence="1" type="ORF">L6164_006002</name>
</gene>
<organism evidence="1 2">
    <name type="scientific">Bauhinia variegata</name>
    <name type="common">Purple orchid tree</name>
    <name type="synonym">Phanera variegata</name>
    <dbReference type="NCBI Taxonomy" id="167791"/>
    <lineage>
        <taxon>Eukaryota</taxon>
        <taxon>Viridiplantae</taxon>
        <taxon>Streptophyta</taxon>
        <taxon>Embryophyta</taxon>
        <taxon>Tracheophyta</taxon>
        <taxon>Spermatophyta</taxon>
        <taxon>Magnoliopsida</taxon>
        <taxon>eudicotyledons</taxon>
        <taxon>Gunneridae</taxon>
        <taxon>Pentapetalae</taxon>
        <taxon>rosids</taxon>
        <taxon>fabids</taxon>
        <taxon>Fabales</taxon>
        <taxon>Fabaceae</taxon>
        <taxon>Cercidoideae</taxon>
        <taxon>Cercideae</taxon>
        <taxon>Bauhiniinae</taxon>
        <taxon>Bauhinia</taxon>
    </lineage>
</organism>
<evidence type="ECO:0000313" key="1">
    <source>
        <dbReference type="EMBL" id="KAI4351666.1"/>
    </source>
</evidence>
<protein>
    <submittedName>
        <fullName evidence="1">Uncharacterized protein</fullName>
    </submittedName>
</protein>
<dbReference type="Proteomes" id="UP000828941">
    <property type="component" value="Chromosome 3"/>
</dbReference>
<comment type="caution">
    <text evidence="1">The sequence shown here is derived from an EMBL/GenBank/DDBJ whole genome shotgun (WGS) entry which is preliminary data.</text>
</comment>
<accession>A0ACB9PT52</accession>
<keyword evidence="2" id="KW-1185">Reference proteome</keyword>
<evidence type="ECO:0000313" key="2">
    <source>
        <dbReference type="Proteomes" id="UP000828941"/>
    </source>
</evidence>
<name>A0ACB9PT52_BAUVA</name>